<organism evidence="1 2">
    <name type="scientific">Kickxella alabastrina</name>
    <dbReference type="NCBI Taxonomy" id="61397"/>
    <lineage>
        <taxon>Eukaryota</taxon>
        <taxon>Fungi</taxon>
        <taxon>Fungi incertae sedis</taxon>
        <taxon>Zoopagomycota</taxon>
        <taxon>Kickxellomycotina</taxon>
        <taxon>Kickxellomycetes</taxon>
        <taxon>Kickxellales</taxon>
        <taxon>Kickxellaceae</taxon>
        <taxon>Kickxella</taxon>
    </lineage>
</organism>
<sequence>MSDPLVVLPMDISILIFGNMALHEIARCMLVSKKWYYSLDRWSVLWKNIEMSDIAPSNSLAASRTDLGFRLANRTSTRDISDHSDIFKSRLLYDQNLKTLARRAGPALSRLSLPFSPLITDVGLATLIHFGCVNIRVLELRANRHITNGMLETLIDRIGSRLEHVALSTTEISDFVVQRLLVSAPNLTRLDLSFCRFITVDAFPVAETSEFVFSFTQNPGVPIGDEDGSLSALNDGRDWHRMFSVDKQSLPKLKVLLLSGCKKITDSAIRRIFYAFAHSLCVLDICHTKASFMALHSIATEHRRPLKLQALMMNSIPGHDENNEELMDITNGGFGLPLDVVDNLATRIPDLMQLCLGGGISLVSDDLLVGILRHCRGLLFIDVHDALRVGDRTLFALSENCTGVRSVNLSGCLSCSDAGVIQLVRNCTFITHLDLSAIDISDDSLAAIGDHQLHLKSLLLDFCRRITTNGIKVVVEGTTGLGCMFTLTELSFIQCRRVSDEAVGWCKERMLPDAVVSFKFNYR</sequence>
<comment type="caution">
    <text evidence="1">The sequence shown here is derived from an EMBL/GenBank/DDBJ whole genome shotgun (WGS) entry which is preliminary data.</text>
</comment>
<name>A0ACC1IX09_9FUNG</name>
<dbReference type="EMBL" id="JANBPG010000002">
    <property type="protein sequence ID" value="KAJ1902335.1"/>
    <property type="molecule type" value="Genomic_DNA"/>
</dbReference>
<evidence type="ECO:0000313" key="1">
    <source>
        <dbReference type="EMBL" id="KAJ1902335.1"/>
    </source>
</evidence>
<reference evidence="1" key="1">
    <citation type="submission" date="2022-07" db="EMBL/GenBank/DDBJ databases">
        <title>Phylogenomic reconstructions and comparative analyses of Kickxellomycotina fungi.</title>
        <authorList>
            <person name="Reynolds N.K."/>
            <person name="Stajich J.E."/>
            <person name="Barry K."/>
            <person name="Grigoriev I.V."/>
            <person name="Crous P."/>
            <person name="Smith M.E."/>
        </authorList>
    </citation>
    <scope>NUCLEOTIDE SEQUENCE</scope>
    <source>
        <strain evidence="1">Benny 63K</strain>
    </source>
</reference>
<dbReference type="Proteomes" id="UP001150581">
    <property type="component" value="Unassembled WGS sequence"/>
</dbReference>
<protein>
    <submittedName>
        <fullName evidence="1">Uncharacterized protein</fullName>
    </submittedName>
</protein>
<proteinExistence type="predicted"/>
<accession>A0ACC1IX09</accession>
<keyword evidence="2" id="KW-1185">Reference proteome</keyword>
<gene>
    <name evidence="1" type="ORF">LPJ66_000095</name>
</gene>
<evidence type="ECO:0000313" key="2">
    <source>
        <dbReference type="Proteomes" id="UP001150581"/>
    </source>
</evidence>